<dbReference type="PROSITE" id="PS51106">
    <property type="entry name" value="PTS_EIIC_TYPE_4"/>
    <property type="match status" value="1"/>
</dbReference>
<keyword evidence="3" id="KW-1003">Cell membrane</keyword>
<comment type="subcellular location">
    <subcellularLocation>
        <location evidence="1">Cell membrane</location>
        <topology evidence="1">Multi-pass membrane protein</topology>
    </subcellularLocation>
</comment>
<evidence type="ECO:0000256" key="8">
    <source>
        <dbReference type="ARBA" id="ARBA00023136"/>
    </source>
</evidence>
<protein>
    <recommendedName>
        <fullName evidence="12">PTS system sorbose-specific iic component</fullName>
    </recommendedName>
</protein>
<dbReference type="AlphaFoldDB" id="R7G850"/>
<dbReference type="InterPro" id="IPR050303">
    <property type="entry name" value="GatZ_KbaZ_carbometab"/>
</dbReference>
<sequence>MFTQAILLSILASLLSIEWMNGHFGLSRPLITGMLTGLVLGDITQGITVGATLQLIFMGINGVGAAVPPDQTIGTLIATAFAILSGEGAEIALTLAIPVAVAAQALDIFGRTFCTVFIHMADKFAEKGEYRKLEMIHYAGILVQFVRVSIIVFPAIYFGVDAVESFIAMVPESVLRGLEVSGQMLPAVGFGMLMTMLDIPYLFPFYFIGFALATFGGFSTVGVTMVAVCIALIMDYFKCNRSTTESGPSNDDLDALMED</sequence>
<evidence type="ECO:0000256" key="4">
    <source>
        <dbReference type="ARBA" id="ARBA00022597"/>
    </source>
</evidence>
<evidence type="ECO:0000313" key="10">
    <source>
        <dbReference type="EMBL" id="CDE23295.1"/>
    </source>
</evidence>
<keyword evidence="8 9" id="KW-0472">Membrane</keyword>
<keyword evidence="7 9" id="KW-1133">Transmembrane helix</keyword>
<keyword evidence="5" id="KW-0598">Phosphotransferase system</keyword>
<evidence type="ECO:0000256" key="1">
    <source>
        <dbReference type="ARBA" id="ARBA00004651"/>
    </source>
</evidence>
<dbReference type="InterPro" id="IPR004700">
    <property type="entry name" value="PTS_IIC_man"/>
</dbReference>
<keyword evidence="2" id="KW-0813">Transport</keyword>
<dbReference type="PANTHER" id="PTHR32502:SF8">
    <property type="entry name" value="N-ACETYLGALACTOSAMINE PERMEASE IIC COMPONENT 1"/>
    <property type="match status" value="1"/>
</dbReference>
<keyword evidence="6 9" id="KW-0812">Transmembrane</keyword>
<evidence type="ECO:0000256" key="7">
    <source>
        <dbReference type="ARBA" id="ARBA00022989"/>
    </source>
</evidence>
<keyword evidence="4" id="KW-0762">Sugar transport</keyword>
<dbReference type="EMBL" id="CBIN010000233">
    <property type="protein sequence ID" value="CDE23295.1"/>
    <property type="molecule type" value="Genomic_DNA"/>
</dbReference>
<dbReference type="Pfam" id="PF03609">
    <property type="entry name" value="EII-Sor"/>
    <property type="match status" value="1"/>
</dbReference>
<evidence type="ECO:0000256" key="3">
    <source>
        <dbReference type="ARBA" id="ARBA00022475"/>
    </source>
</evidence>
<proteinExistence type="predicted"/>
<feature type="transmembrane region" description="Helical" evidence="9">
    <location>
        <begin position="135"/>
        <end position="160"/>
    </location>
</feature>
<dbReference type="PANTHER" id="PTHR32502">
    <property type="entry name" value="N-ACETYLGALACTOSAMINE PERMEASE II COMPONENT-RELATED"/>
    <property type="match status" value="1"/>
</dbReference>
<evidence type="ECO:0008006" key="12">
    <source>
        <dbReference type="Google" id="ProtNLM"/>
    </source>
</evidence>
<organism evidence="10 11">
    <name type="scientific">Amedibacillus dolichus CAG:375</name>
    <dbReference type="NCBI Taxonomy" id="1263076"/>
    <lineage>
        <taxon>Bacteria</taxon>
        <taxon>Bacillati</taxon>
        <taxon>Bacillota</taxon>
        <taxon>Erysipelotrichia</taxon>
        <taxon>Erysipelotrichales</taxon>
        <taxon>Erysipelotrichaceae</taxon>
        <taxon>Amedibacillus</taxon>
    </lineage>
</organism>
<dbReference type="GO" id="GO:0005886">
    <property type="term" value="C:plasma membrane"/>
    <property type="evidence" value="ECO:0007669"/>
    <property type="project" value="UniProtKB-SubCell"/>
</dbReference>
<evidence type="ECO:0000313" key="11">
    <source>
        <dbReference type="Proteomes" id="UP000018093"/>
    </source>
</evidence>
<feature type="transmembrane region" description="Helical" evidence="9">
    <location>
        <begin position="91"/>
        <end position="114"/>
    </location>
</feature>
<feature type="transmembrane region" description="Helical" evidence="9">
    <location>
        <begin position="180"/>
        <end position="203"/>
    </location>
</feature>
<name>R7G850_9FIRM</name>
<feature type="transmembrane region" description="Helical" evidence="9">
    <location>
        <begin position="210"/>
        <end position="234"/>
    </location>
</feature>
<dbReference type="Proteomes" id="UP000018093">
    <property type="component" value="Unassembled WGS sequence"/>
</dbReference>
<evidence type="ECO:0000256" key="6">
    <source>
        <dbReference type="ARBA" id="ARBA00022692"/>
    </source>
</evidence>
<comment type="caution">
    <text evidence="10">The sequence shown here is derived from an EMBL/GenBank/DDBJ whole genome shotgun (WGS) entry which is preliminary data.</text>
</comment>
<evidence type="ECO:0000256" key="9">
    <source>
        <dbReference type="SAM" id="Phobius"/>
    </source>
</evidence>
<evidence type="ECO:0000256" key="2">
    <source>
        <dbReference type="ARBA" id="ARBA00022448"/>
    </source>
</evidence>
<gene>
    <name evidence="10" type="ORF">BN631_01747</name>
</gene>
<dbReference type="RefSeq" id="WP_022420938.1">
    <property type="nucleotide sequence ID" value="NZ_FR898606.1"/>
</dbReference>
<evidence type="ECO:0000256" key="5">
    <source>
        <dbReference type="ARBA" id="ARBA00022683"/>
    </source>
</evidence>
<reference evidence="10" key="1">
    <citation type="submission" date="2012-11" db="EMBL/GenBank/DDBJ databases">
        <title>Dependencies among metagenomic species, viruses, plasmids and units of genetic variation.</title>
        <authorList>
            <person name="Nielsen H.B."/>
            <person name="Almeida M."/>
            <person name="Juncker A.S."/>
            <person name="Rasmussen S."/>
            <person name="Li J."/>
            <person name="Sunagawa S."/>
            <person name="Plichta D."/>
            <person name="Gautier L."/>
            <person name="Le Chatelier E."/>
            <person name="Peletier E."/>
            <person name="Bonde I."/>
            <person name="Nielsen T."/>
            <person name="Manichanh C."/>
            <person name="Arumugam M."/>
            <person name="Batto J."/>
            <person name="Santos M.B.Q.D."/>
            <person name="Blom N."/>
            <person name="Borruel N."/>
            <person name="Burgdorf K.S."/>
            <person name="Boumezbeur F."/>
            <person name="Casellas F."/>
            <person name="Dore J."/>
            <person name="Guarner F."/>
            <person name="Hansen T."/>
            <person name="Hildebrand F."/>
            <person name="Kaas R.S."/>
            <person name="Kennedy S."/>
            <person name="Kristiansen K."/>
            <person name="Kultima J.R."/>
            <person name="Leonard P."/>
            <person name="Levenez F."/>
            <person name="Lund O."/>
            <person name="Moumen B."/>
            <person name="Le Paslier D."/>
            <person name="Pons N."/>
            <person name="Pedersen O."/>
            <person name="Prifti E."/>
            <person name="Qin J."/>
            <person name="Raes J."/>
            <person name="Tap J."/>
            <person name="Tims S."/>
            <person name="Ussery D.W."/>
            <person name="Yamada T."/>
            <person name="MetaHit consortium"/>
            <person name="Renault P."/>
            <person name="Sicheritz-Ponten T."/>
            <person name="Bork P."/>
            <person name="Wang J."/>
            <person name="Brunak S."/>
            <person name="Ehrlich S.D."/>
        </authorList>
    </citation>
    <scope>NUCLEOTIDE SEQUENCE [LARGE SCALE GENOMIC DNA]</scope>
</reference>
<dbReference type="GO" id="GO:0009401">
    <property type="term" value="P:phosphoenolpyruvate-dependent sugar phosphotransferase system"/>
    <property type="evidence" value="ECO:0007669"/>
    <property type="project" value="UniProtKB-KW"/>
</dbReference>
<accession>R7G850</accession>